<name>A0A6J2KF51_BOMMA</name>
<accession>A0A6J2KF51</accession>
<reference evidence="2" key="1">
    <citation type="submission" date="2025-08" db="UniProtKB">
        <authorList>
            <consortium name="RefSeq"/>
        </authorList>
    </citation>
    <scope>IDENTIFICATION</scope>
    <source>
        <tissue evidence="2">Silk gland</tissue>
    </source>
</reference>
<dbReference type="GeneID" id="114250809"/>
<dbReference type="Proteomes" id="UP000504629">
    <property type="component" value="Unplaced"/>
</dbReference>
<keyword evidence="1" id="KW-1185">Reference proteome</keyword>
<organism evidence="1 2">
    <name type="scientific">Bombyx mandarina</name>
    <name type="common">Wild silk moth</name>
    <name type="synonym">Wild silkworm</name>
    <dbReference type="NCBI Taxonomy" id="7092"/>
    <lineage>
        <taxon>Eukaryota</taxon>
        <taxon>Metazoa</taxon>
        <taxon>Ecdysozoa</taxon>
        <taxon>Arthropoda</taxon>
        <taxon>Hexapoda</taxon>
        <taxon>Insecta</taxon>
        <taxon>Pterygota</taxon>
        <taxon>Neoptera</taxon>
        <taxon>Endopterygota</taxon>
        <taxon>Lepidoptera</taxon>
        <taxon>Glossata</taxon>
        <taxon>Ditrysia</taxon>
        <taxon>Bombycoidea</taxon>
        <taxon>Bombycidae</taxon>
        <taxon>Bombycinae</taxon>
        <taxon>Bombyx</taxon>
    </lineage>
</organism>
<evidence type="ECO:0000313" key="2">
    <source>
        <dbReference type="RefSeq" id="XP_028040635.1"/>
    </source>
</evidence>
<dbReference type="RefSeq" id="XP_028040635.1">
    <property type="nucleotide sequence ID" value="XM_028184834.1"/>
</dbReference>
<dbReference type="KEGG" id="bman:114250809"/>
<gene>
    <name evidence="2" type="primary">LOC114250809</name>
</gene>
<proteinExistence type="predicted"/>
<sequence length="203" mass="23300">MDLYTKLQDVESSVVQRMTEFEAMLSSHQSPHTDLGKLSQDFIAFRNLTLQTLNMLRSQMELVLLGLDRHEMASRRKVLLFHGIPESDATDPETAIVGILTNQMKLTGCTEEDLTACYRLGSNTSKPRPILVRFLSLRRCNEVWKNKTLLKGSKVIISEFLTKSRHDVFLEARSHFGVKRCWTTDGKIIVLLPDNKRKEAWVH</sequence>
<protein>
    <submittedName>
        <fullName evidence="2">Uncharacterized protein LOC114250809</fullName>
    </submittedName>
</protein>
<dbReference type="Gene3D" id="3.30.70.1820">
    <property type="entry name" value="L1 transposable element, RRM domain"/>
    <property type="match status" value="1"/>
</dbReference>
<dbReference type="OrthoDB" id="7482633at2759"/>
<evidence type="ECO:0000313" key="1">
    <source>
        <dbReference type="Proteomes" id="UP000504629"/>
    </source>
</evidence>
<dbReference type="AlphaFoldDB" id="A0A6J2KF51"/>